<keyword evidence="2" id="KW-1185">Reference proteome</keyword>
<evidence type="ECO:0000313" key="1">
    <source>
        <dbReference type="EMBL" id="MFD1536707.1"/>
    </source>
</evidence>
<dbReference type="RefSeq" id="WP_219530370.1">
    <property type="nucleotide sequence ID" value="NZ_JAHKRM010000008.1"/>
</dbReference>
<organism evidence="1 2">
    <name type="scientific">Nonomuraea guangzhouensis</name>
    <dbReference type="NCBI Taxonomy" id="1291555"/>
    <lineage>
        <taxon>Bacteria</taxon>
        <taxon>Bacillati</taxon>
        <taxon>Actinomycetota</taxon>
        <taxon>Actinomycetes</taxon>
        <taxon>Streptosporangiales</taxon>
        <taxon>Streptosporangiaceae</taxon>
        <taxon>Nonomuraea</taxon>
    </lineage>
</organism>
<reference evidence="2" key="1">
    <citation type="journal article" date="2019" name="Int. J. Syst. Evol. Microbiol.">
        <title>The Global Catalogue of Microorganisms (GCM) 10K type strain sequencing project: providing services to taxonomists for standard genome sequencing and annotation.</title>
        <authorList>
            <consortium name="The Broad Institute Genomics Platform"/>
            <consortium name="The Broad Institute Genome Sequencing Center for Infectious Disease"/>
            <person name="Wu L."/>
            <person name="Ma J."/>
        </authorList>
    </citation>
    <scope>NUCLEOTIDE SEQUENCE [LARGE SCALE GENOMIC DNA]</scope>
    <source>
        <strain evidence="2">CGMCC 1.15399</strain>
    </source>
</reference>
<gene>
    <name evidence="1" type="ORF">ACFSJ0_06665</name>
</gene>
<accession>A0ABW4G5L5</accession>
<proteinExistence type="predicted"/>
<comment type="caution">
    <text evidence="1">The sequence shown here is derived from an EMBL/GenBank/DDBJ whole genome shotgun (WGS) entry which is preliminary data.</text>
</comment>
<protein>
    <submittedName>
        <fullName evidence="1">Uncharacterized protein</fullName>
    </submittedName>
</protein>
<evidence type="ECO:0000313" key="2">
    <source>
        <dbReference type="Proteomes" id="UP001597097"/>
    </source>
</evidence>
<sequence length="62" mass="6964">MSLMDLAISYAVAGDGDTVLVRRETQRLIFDHPLQQDGGPLNLARHRCPGRYADTAVNQRPW</sequence>
<dbReference type="Proteomes" id="UP001597097">
    <property type="component" value="Unassembled WGS sequence"/>
</dbReference>
<dbReference type="EMBL" id="JBHUCM010000005">
    <property type="protein sequence ID" value="MFD1536707.1"/>
    <property type="molecule type" value="Genomic_DNA"/>
</dbReference>
<name>A0ABW4G5L5_9ACTN</name>